<name>A0AAW1VW72_RUBAR</name>
<dbReference type="EMBL" id="JBEDUW010000007">
    <property type="protein sequence ID" value="KAK9911321.1"/>
    <property type="molecule type" value="Genomic_DNA"/>
</dbReference>
<accession>A0AAW1VW72</accession>
<reference evidence="1 2" key="1">
    <citation type="journal article" date="2023" name="G3 (Bethesda)">
        <title>A chromosome-length genome assembly and annotation of blackberry (Rubus argutus, cv. 'Hillquist').</title>
        <authorList>
            <person name="Bruna T."/>
            <person name="Aryal R."/>
            <person name="Dudchenko O."/>
            <person name="Sargent D.J."/>
            <person name="Mead D."/>
            <person name="Buti M."/>
            <person name="Cavallini A."/>
            <person name="Hytonen T."/>
            <person name="Andres J."/>
            <person name="Pham M."/>
            <person name="Weisz D."/>
            <person name="Mascagni F."/>
            <person name="Usai G."/>
            <person name="Natali L."/>
            <person name="Bassil N."/>
            <person name="Fernandez G.E."/>
            <person name="Lomsadze A."/>
            <person name="Armour M."/>
            <person name="Olukolu B."/>
            <person name="Poorten T."/>
            <person name="Britton C."/>
            <person name="Davik J."/>
            <person name="Ashrafi H."/>
            <person name="Aiden E.L."/>
            <person name="Borodovsky M."/>
            <person name="Worthington M."/>
        </authorList>
    </citation>
    <scope>NUCLEOTIDE SEQUENCE [LARGE SCALE GENOMIC DNA]</scope>
    <source>
        <strain evidence="1">PI 553951</strain>
    </source>
</reference>
<protein>
    <submittedName>
        <fullName evidence="1">Uncharacterized protein</fullName>
    </submittedName>
</protein>
<dbReference type="AlphaFoldDB" id="A0AAW1VW72"/>
<comment type="caution">
    <text evidence="1">The sequence shown here is derived from an EMBL/GenBank/DDBJ whole genome shotgun (WGS) entry which is preliminary data.</text>
</comment>
<dbReference type="Proteomes" id="UP001457282">
    <property type="component" value="Unassembled WGS sequence"/>
</dbReference>
<organism evidence="1 2">
    <name type="scientific">Rubus argutus</name>
    <name type="common">Southern blackberry</name>
    <dbReference type="NCBI Taxonomy" id="59490"/>
    <lineage>
        <taxon>Eukaryota</taxon>
        <taxon>Viridiplantae</taxon>
        <taxon>Streptophyta</taxon>
        <taxon>Embryophyta</taxon>
        <taxon>Tracheophyta</taxon>
        <taxon>Spermatophyta</taxon>
        <taxon>Magnoliopsida</taxon>
        <taxon>eudicotyledons</taxon>
        <taxon>Gunneridae</taxon>
        <taxon>Pentapetalae</taxon>
        <taxon>rosids</taxon>
        <taxon>fabids</taxon>
        <taxon>Rosales</taxon>
        <taxon>Rosaceae</taxon>
        <taxon>Rosoideae</taxon>
        <taxon>Rosoideae incertae sedis</taxon>
        <taxon>Rubus</taxon>
    </lineage>
</organism>
<gene>
    <name evidence="1" type="ORF">M0R45_035238</name>
</gene>
<keyword evidence="2" id="KW-1185">Reference proteome</keyword>
<evidence type="ECO:0000313" key="2">
    <source>
        <dbReference type="Proteomes" id="UP001457282"/>
    </source>
</evidence>
<proteinExistence type="predicted"/>
<evidence type="ECO:0000313" key="1">
    <source>
        <dbReference type="EMBL" id="KAK9911321.1"/>
    </source>
</evidence>
<sequence length="156" mass="17589">MVQPRILQPKAEEEVGPIPLEDEPVALQVHENRGLQQGAPPLELAELDQWFEAEQEENLEQQLCVPTFTDDDMMSDEIMSGLPFYPDEDLVQQMGAEVGMVTQGEVDVYGGNLSDIMIGVNWPMSFVEELMNDEQPNTMEVGDWNDAYSDFGYLAF</sequence>